<dbReference type="Gene3D" id="3.90.1150.10">
    <property type="entry name" value="Aspartate Aminotransferase, domain 1"/>
    <property type="match status" value="1"/>
</dbReference>
<dbReference type="InterPro" id="IPR015424">
    <property type="entry name" value="PyrdxlP-dep_Trfase"/>
</dbReference>
<dbReference type="InterPro" id="IPR000192">
    <property type="entry name" value="Aminotrans_V_dom"/>
</dbReference>
<dbReference type="OrthoDB" id="9804366at2"/>
<comment type="cofactor">
    <cofactor evidence="1 5">
        <name>pyridoxal 5'-phosphate</name>
        <dbReference type="ChEBI" id="CHEBI:597326"/>
    </cofactor>
</comment>
<evidence type="ECO:0000256" key="4">
    <source>
        <dbReference type="ARBA" id="ARBA00050776"/>
    </source>
</evidence>
<gene>
    <name evidence="7" type="ORF">D4Z93_06325</name>
</gene>
<evidence type="ECO:0000313" key="7">
    <source>
        <dbReference type="EMBL" id="AYD40153.1"/>
    </source>
</evidence>
<comment type="catalytic activity">
    <reaction evidence="4">
        <text>(sulfur carrier)-H + L-cysteine = (sulfur carrier)-SH + L-alanine</text>
        <dbReference type="Rhea" id="RHEA:43892"/>
        <dbReference type="Rhea" id="RHEA-COMP:14737"/>
        <dbReference type="Rhea" id="RHEA-COMP:14739"/>
        <dbReference type="ChEBI" id="CHEBI:29917"/>
        <dbReference type="ChEBI" id="CHEBI:35235"/>
        <dbReference type="ChEBI" id="CHEBI:57972"/>
        <dbReference type="ChEBI" id="CHEBI:64428"/>
        <dbReference type="EC" id="2.8.1.7"/>
    </reaction>
</comment>
<dbReference type="InterPro" id="IPR015422">
    <property type="entry name" value="PyrdxlP-dep_Trfase_small"/>
</dbReference>
<sequence>MYYNGSENNYRNLVTGVNSRIMTKDGRFVKSINFDNAATTPPFSSVMQEIINFSKYYSSIHRGTGFKSEFSSKIYEDSRKAVCNFVHCDYNQNTVIYVKNTTEAINKLSYLLYNKNKDLVVISTRMEHHSNDLPWRNKFKTDYIEVDNLGKLKLDDLEYKLQKYINTDKLVCVTGASNVTGYKNPIHKIAEMCHFYNAKIFVDGAQLIPHCPVYMNSNSNSDHIDYLAFSAHKMYAPFGTGVLIGPKETFIDSEPEYKGGGTIKLVTDDSVVWADPPDKNEAGTPNVMGVVAMLAAIKTLTSLGMDNIDKYEMDIYRYALNRLSYIPNLEIGCDTSPDCDKVAIIPFNIKGIFHETTAKLLSSISQIAVRSGCFCAQPYVQRLLKIPKSKINYYTKYPDCRRPGFVRLSFALYNTYSEIDTLANTLEYIIRTR</sequence>
<name>A0A386H3P0_9CLOT</name>
<keyword evidence="7" id="KW-0808">Transferase</keyword>
<dbReference type="KEGG" id="cfer:D4Z93_06325"/>
<dbReference type="InterPro" id="IPR015421">
    <property type="entry name" value="PyrdxlP-dep_Trfase_major"/>
</dbReference>
<dbReference type="EMBL" id="CP032416">
    <property type="protein sequence ID" value="AYD40153.1"/>
    <property type="molecule type" value="Genomic_DNA"/>
</dbReference>
<dbReference type="InterPro" id="IPR020578">
    <property type="entry name" value="Aminotrans_V_PyrdxlP_BS"/>
</dbReference>
<protein>
    <submittedName>
        <fullName evidence="7">Aminotransferase class V-fold PLP-dependent enzyme</fullName>
    </submittedName>
</protein>
<evidence type="ECO:0000259" key="6">
    <source>
        <dbReference type="Pfam" id="PF00266"/>
    </source>
</evidence>
<dbReference type="PANTHER" id="PTHR43586">
    <property type="entry name" value="CYSTEINE DESULFURASE"/>
    <property type="match status" value="1"/>
</dbReference>
<dbReference type="Gene3D" id="3.40.640.10">
    <property type="entry name" value="Type I PLP-dependent aspartate aminotransferase-like (Major domain)"/>
    <property type="match status" value="1"/>
</dbReference>
<keyword evidence="7" id="KW-0032">Aminotransferase</keyword>
<keyword evidence="8" id="KW-1185">Reference proteome</keyword>
<feature type="domain" description="Aminotransferase class V" evidence="6">
    <location>
        <begin position="32"/>
        <end position="422"/>
    </location>
</feature>
<dbReference type="Proteomes" id="UP000266301">
    <property type="component" value="Chromosome"/>
</dbReference>
<dbReference type="RefSeq" id="WP_119971437.1">
    <property type="nucleotide sequence ID" value="NZ_CP032416.1"/>
</dbReference>
<comment type="similarity">
    <text evidence="2">Belongs to the class-V pyridoxal-phosphate-dependent aminotransferase family. Csd subfamily.</text>
</comment>
<dbReference type="AlphaFoldDB" id="A0A386H3P0"/>
<evidence type="ECO:0000256" key="2">
    <source>
        <dbReference type="ARBA" id="ARBA00010447"/>
    </source>
</evidence>
<evidence type="ECO:0000256" key="1">
    <source>
        <dbReference type="ARBA" id="ARBA00001933"/>
    </source>
</evidence>
<dbReference type="PROSITE" id="PS00595">
    <property type="entry name" value="AA_TRANSFER_CLASS_5"/>
    <property type="match status" value="1"/>
</dbReference>
<dbReference type="Pfam" id="PF00266">
    <property type="entry name" value="Aminotran_5"/>
    <property type="match status" value="1"/>
</dbReference>
<organism evidence="7 8">
    <name type="scientific">Clostridium fermenticellae</name>
    <dbReference type="NCBI Taxonomy" id="2068654"/>
    <lineage>
        <taxon>Bacteria</taxon>
        <taxon>Bacillati</taxon>
        <taxon>Bacillota</taxon>
        <taxon>Clostridia</taxon>
        <taxon>Eubacteriales</taxon>
        <taxon>Clostridiaceae</taxon>
        <taxon>Clostridium</taxon>
    </lineage>
</organism>
<dbReference type="SUPFAM" id="SSF53383">
    <property type="entry name" value="PLP-dependent transferases"/>
    <property type="match status" value="1"/>
</dbReference>
<reference evidence="7 8" key="1">
    <citation type="journal article" date="2019" name="Int. J. Syst. Evol. Microbiol.">
        <title>Clostridium fermenticellae sp. nov., isolated from the mud in a fermentation cellar for the production of the Chinese liquor, baijiu.</title>
        <authorList>
            <person name="Xu P.X."/>
            <person name="Chai L.J."/>
            <person name="Qiu T."/>
            <person name="Zhang X.J."/>
            <person name="Lu Z.M."/>
            <person name="Xiao C."/>
            <person name="Wang S.T."/>
            <person name="Shen C.H."/>
            <person name="Shi J.S."/>
            <person name="Xu Z.H."/>
        </authorList>
    </citation>
    <scope>NUCLEOTIDE SEQUENCE [LARGE SCALE GENOMIC DNA]</scope>
    <source>
        <strain evidence="7 8">JN500901</strain>
    </source>
</reference>
<evidence type="ECO:0000313" key="8">
    <source>
        <dbReference type="Proteomes" id="UP000266301"/>
    </source>
</evidence>
<proteinExistence type="inferred from homology"/>
<evidence type="ECO:0000256" key="5">
    <source>
        <dbReference type="RuleBase" id="RU004504"/>
    </source>
</evidence>
<evidence type="ECO:0000256" key="3">
    <source>
        <dbReference type="ARBA" id="ARBA00022898"/>
    </source>
</evidence>
<keyword evidence="3" id="KW-0663">Pyridoxal phosphate</keyword>
<dbReference type="GO" id="GO:0031071">
    <property type="term" value="F:cysteine desulfurase activity"/>
    <property type="evidence" value="ECO:0007669"/>
    <property type="project" value="UniProtKB-EC"/>
</dbReference>
<accession>A0A386H3P0</accession>
<dbReference type="PANTHER" id="PTHR43586:SF8">
    <property type="entry name" value="CYSTEINE DESULFURASE 1, CHLOROPLASTIC"/>
    <property type="match status" value="1"/>
</dbReference>
<dbReference type="GO" id="GO:0008483">
    <property type="term" value="F:transaminase activity"/>
    <property type="evidence" value="ECO:0007669"/>
    <property type="project" value="UniProtKB-KW"/>
</dbReference>